<dbReference type="InterPro" id="IPR013328">
    <property type="entry name" value="6PGD_dom2"/>
</dbReference>
<dbReference type="InterPro" id="IPR006176">
    <property type="entry name" value="3-OHacyl-CoA_DH_NAD-bd"/>
</dbReference>
<proteinExistence type="predicted"/>
<keyword evidence="1" id="KW-0560">Oxidoreductase</keyword>
<dbReference type="Gene3D" id="1.10.1040.10">
    <property type="entry name" value="N-(1-d-carboxylethyl)-l-norvaline Dehydrogenase, domain 2"/>
    <property type="match status" value="1"/>
</dbReference>
<evidence type="ECO:0000313" key="4">
    <source>
        <dbReference type="EMBL" id="CEG12445.1"/>
    </source>
</evidence>
<name>A0A098EBN8_9ZZZZ</name>
<evidence type="ECO:0000259" key="3">
    <source>
        <dbReference type="Pfam" id="PF02737"/>
    </source>
</evidence>
<evidence type="ECO:0000256" key="1">
    <source>
        <dbReference type="ARBA" id="ARBA00023002"/>
    </source>
</evidence>
<dbReference type="InterPro" id="IPR006108">
    <property type="entry name" value="3HC_DH_C"/>
</dbReference>
<dbReference type="PANTHER" id="PTHR48075">
    <property type="entry name" value="3-HYDROXYACYL-COA DEHYDROGENASE FAMILY PROTEIN"/>
    <property type="match status" value="1"/>
</dbReference>
<feature type="domain" description="3-hydroxyacyl-CoA dehydrogenase C-terminal" evidence="2">
    <location>
        <begin position="273"/>
        <end position="369"/>
    </location>
</feature>
<accession>A0A098EBN8</accession>
<dbReference type="Pfam" id="PF02737">
    <property type="entry name" value="3HCDH_N"/>
    <property type="match status" value="1"/>
</dbReference>
<reference evidence="4" key="1">
    <citation type="submission" date="2014-09" db="EMBL/GenBank/DDBJ databases">
        <authorList>
            <person name="Probst J Alexander"/>
        </authorList>
    </citation>
    <scope>NUCLEOTIDE SEQUENCE</scope>
</reference>
<sequence length="369" mass="41721">MKMVFKCEKCELVWYYPVKKCIYCKGETIELKEEKYAVKGITEVFVPSKDHSQVPYYDILLEDENGNFHIKKSFKKYEIGDVIFKDKKEKEEQVKEKIGVIGTGVTGTGIAQVFVSSGFEVIFKSRTKESLDKAIQRIERELLRTMTVDEKNEIIKSIKPTTNLNDLINADIVIESVTEDANVKKQLFKELDEILRDKTIIATNTSSLSIDELASVTSRADRFIGMHFFNPIPKLHLVEVVRGEKTSNATINEITELAKQINKKPIITKNSPGFIVNRIMAASLNEAIWELYEGVAPAEDIDTAIQLGLNHPMGPLALADLIGLDVVLAIMKSLYQRTNDGKYLPCPLIEEMVEKGKLGRKTRGGFYTY</sequence>
<dbReference type="GO" id="GO:0006631">
    <property type="term" value="P:fatty acid metabolic process"/>
    <property type="evidence" value="ECO:0007669"/>
    <property type="project" value="InterPro"/>
</dbReference>
<feature type="domain" description="3-hydroxyacyl-CoA dehydrogenase NAD binding" evidence="3">
    <location>
        <begin position="97"/>
        <end position="270"/>
    </location>
</feature>
<dbReference type="Gene3D" id="3.40.50.720">
    <property type="entry name" value="NAD(P)-binding Rossmann-like Domain"/>
    <property type="match status" value="1"/>
</dbReference>
<dbReference type="GO" id="GO:0070403">
    <property type="term" value="F:NAD+ binding"/>
    <property type="evidence" value="ECO:0007669"/>
    <property type="project" value="InterPro"/>
</dbReference>
<dbReference type="FunFam" id="3.40.50.720:FF:000009">
    <property type="entry name" value="Fatty oxidation complex, alpha subunit"/>
    <property type="match status" value="1"/>
</dbReference>
<dbReference type="SUPFAM" id="SSF51735">
    <property type="entry name" value="NAD(P)-binding Rossmann-fold domains"/>
    <property type="match status" value="1"/>
</dbReference>
<dbReference type="SUPFAM" id="SSF48179">
    <property type="entry name" value="6-phosphogluconate dehydrogenase C-terminal domain-like"/>
    <property type="match status" value="1"/>
</dbReference>
<dbReference type="PANTHER" id="PTHR48075:SF5">
    <property type="entry name" value="3-HYDROXYBUTYRYL-COA DEHYDROGENASE"/>
    <property type="match status" value="1"/>
</dbReference>
<dbReference type="InterPro" id="IPR036291">
    <property type="entry name" value="NAD(P)-bd_dom_sf"/>
</dbReference>
<dbReference type="EMBL" id="CCXY01000146">
    <property type="protein sequence ID" value="CEG12445.1"/>
    <property type="molecule type" value="Genomic_DNA"/>
</dbReference>
<dbReference type="InterPro" id="IPR008927">
    <property type="entry name" value="6-PGluconate_DH-like_C_sf"/>
</dbReference>
<evidence type="ECO:0000259" key="2">
    <source>
        <dbReference type="Pfam" id="PF00725"/>
    </source>
</evidence>
<gene>
    <name evidence="4" type="ORF">MSIBF_A230006</name>
</gene>
<protein>
    <submittedName>
        <fullName evidence="4">3-hydroxyacyl-CoA dehydrogenase</fullName>
    </submittedName>
</protein>
<dbReference type="Pfam" id="PF00725">
    <property type="entry name" value="3HCDH"/>
    <property type="match status" value="1"/>
</dbReference>
<dbReference type="GO" id="GO:0016616">
    <property type="term" value="F:oxidoreductase activity, acting on the CH-OH group of donors, NAD or NADP as acceptor"/>
    <property type="evidence" value="ECO:0007669"/>
    <property type="project" value="InterPro"/>
</dbReference>
<dbReference type="AlphaFoldDB" id="A0A098EBN8"/>
<organism evidence="4">
    <name type="scientific">groundwater metagenome</name>
    <dbReference type="NCBI Taxonomy" id="717931"/>
    <lineage>
        <taxon>unclassified sequences</taxon>
        <taxon>metagenomes</taxon>
        <taxon>ecological metagenomes</taxon>
    </lineage>
</organism>